<feature type="compositionally biased region" description="Low complexity" evidence="1">
    <location>
        <begin position="1299"/>
        <end position="1311"/>
    </location>
</feature>
<feature type="transmembrane region" description="Helical" evidence="2">
    <location>
        <begin position="672"/>
        <end position="691"/>
    </location>
</feature>
<keyword evidence="2" id="KW-0812">Transmembrane</keyword>
<feature type="compositionally biased region" description="Gly residues" evidence="1">
    <location>
        <begin position="260"/>
        <end position="275"/>
    </location>
</feature>
<dbReference type="OrthoDB" id="427644at2759"/>
<dbReference type="STRING" id="6689.A0A423T1T0"/>
<organism evidence="3 4">
    <name type="scientific">Penaeus vannamei</name>
    <name type="common">Whiteleg shrimp</name>
    <name type="synonym">Litopenaeus vannamei</name>
    <dbReference type="NCBI Taxonomy" id="6689"/>
    <lineage>
        <taxon>Eukaryota</taxon>
        <taxon>Metazoa</taxon>
        <taxon>Ecdysozoa</taxon>
        <taxon>Arthropoda</taxon>
        <taxon>Crustacea</taxon>
        <taxon>Multicrustacea</taxon>
        <taxon>Malacostraca</taxon>
        <taxon>Eumalacostraca</taxon>
        <taxon>Eucarida</taxon>
        <taxon>Decapoda</taxon>
        <taxon>Dendrobranchiata</taxon>
        <taxon>Penaeoidea</taxon>
        <taxon>Penaeidae</taxon>
        <taxon>Penaeus</taxon>
    </lineage>
</organism>
<feature type="region of interest" description="Disordered" evidence="1">
    <location>
        <begin position="835"/>
        <end position="921"/>
    </location>
</feature>
<feature type="region of interest" description="Disordered" evidence="1">
    <location>
        <begin position="945"/>
        <end position="1026"/>
    </location>
</feature>
<feature type="compositionally biased region" description="Basic and acidic residues" evidence="1">
    <location>
        <begin position="508"/>
        <end position="518"/>
    </location>
</feature>
<feature type="compositionally biased region" description="Acidic residues" evidence="1">
    <location>
        <begin position="1074"/>
        <end position="1087"/>
    </location>
</feature>
<feature type="region of interest" description="Disordered" evidence="1">
    <location>
        <begin position="200"/>
        <end position="283"/>
    </location>
</feature>
<reference evidence="3 4" key="2">
    <citation type="submission" date="2019-01" db="EMBL/GenBank/DDBJ databases">
        <title>The decoding of complex shrimp genome reveals the adaptation for benthos swimmer, frequently molting mechanism and breeding impact on genome.</title>
        <authorList>
            <person name="Sun Y."/>
            <person name="Gao Y."/>
            <person name="Yu Y."/>
        </authorList>
    </citation>
    <scope>NUCLEOTIDE SEQUENCE [LARGE SCALE GENOMIC DNA]</scope>
    <source>
        <tissue evidence="3">Muscle</tissue>
    </source>
</reference>
<feature type="region of interest" description="Disordered" evidence="1">
    <location>
        <begin position="1233"/>
        <end position="1394"/>
    </location>
</feature>
<feature type="region of interest" description="Disordered" evidence="1">
    <location>
        <begin position="322"/>
        <end position="356"/>
    </location>
</feature>
<feature type="region of interest" description="Disordered" evidence="1">
    <location>
        <begin position="1411"/>
        <end position="1577"/>
    </location>
</feature>
<dbReference type="Proteomes" id="UP000283509">
    <property type="component" value="Unassembled WGS sequence"/>
</dbReference>
<feature type="compositionally biased region" description="Basic and acidic residues" evidence="1">
    <location>
        <begin position="1452"/>
        <end position="1464"/>
    </location>
</feature>
<evidence type="ECO:0000256" key="1">
    <source>
        <dbReference type="SAM" id="MobiDB-lite"/>
    </source>
</evidence>
<feature type="compositionally biased region" description="Basic and acidic residues" evidence="1">
    <location>
        <begin position="1057"/>
        <end position="1073"/>
    </location>
</feature>
<evidence type="ECO:0000256" key="2">
    <source>
        <dbReference type="SAM" id="Phobius"/>
    </source>
</evidence>
<feature type="compositionally biased region" description="Basic and acidic residues" evidence="1">
    <location>
        <begin position="854"/>
        <end position="869"/>
    </location>
</feature>
<feature type="compositionally biased region" description="Acidic residues" evidence="1">
    <location>
        <begin position="1659"/>
        <end position="1683"/>
    </location>
</feature>
<feature type="region of interest" description="Disordered" evidence="1">
    <location>
        <begin position="1048"/>
        <end position="1087"/>
    </location>
</feature>
<feature type="compositionally biased region" description="Polar residues" evidence="1">
    <location>
        <begin position="1503"/>
        <end position="1522"/>
    </location>
</feature>
<feature type="compositionally biased region" description="Basic and acidic residues" evidence="1">
    <location>
        <begin position="892"/>
        <end position="911"/>
    </location>
</feature>
<feature type="compositionally biased region" description="Low complexity" evidence="1">
    <location>
        <begin position="1537"/>
        <end position="1547"/>
    </location>
</feature>
<keyword evidence="2" id="KW-1133">Transmembrane helix</keyword>
<evidence type="ECO:0000313" key="3">
    <source>
        <dbReference type="EMBL" id="ROT70499.1"/>
    </source>
</evidence>
<protein>
    <submittedName>
        <fullName evidence="3">Atlastin1</fullName>
    </submittedName>
</protein>
<feature type="compositionally biased region" description="Basic and acidic residues" evidence="1">
    <location>
        <begin position="1235"/>
        <end position="1246"/>
    </location>
</feature>
<reference evidence="3 4" key="1">
    <citation type="submission" date="2018-04" db="EMBL/GenBank/DDBJ databases">
        <authorList>
            <person name="Zhang X."/>
            <person name="Yuan J."/>
            <person name="Li F."/>
            <person name="Xiang J."/>
        </authorList>
    </citation>
    <scope>NUCLEOTIDE SEQUENCE [LARGE SCALE GENOMIC DNA]</scope>
    <source>
        <tissue evidence="3">Muscle</tissue>
    </source>
</reference>
<keyword evidence="4" id="KW-1185">Reference proteome</keyword>
<feature type="compositionally biased region" description="Polar residues" evidence="1">
    <location>
        <begin position="519"/>
        <end position="532"/>
    </location>
</feature>
<proteinExistence type="predicted"/>
<feature type="region of interest" description="Disordered" evidence="1">
    <location>
        <begin position="487"/>
        <end position="540"/>
    </location>
</feature>
<evidence type="ECO:0000313" key="4">
    <source>
        <dbReference type="Proteomes" id="UP000283509"/>
    </source>
</evidence>
<feature type="compositionally biased region" description="Basic and acidic residues" evidence="1">
    <location>
        <begin position="246"/>
        <end position="255"/>
    </location>
</feature>
<gene>
    <name evidence="3" type="ORF">C7M84_011228</name>
</gene>
<dbReference type="InterPro" id="IPR027417">
    <property type="entry name" value="P-loop_NTPase"/>
</dbReference>
<dbReference type="EMBL" id="QCYY01002418">
    <property type="protein sequence ID" value="ROT70499.1"/>
    <property type="molecule type" value="Genomic_DNA"/>
</dbReference>
<keyword evidence="2" id="KW-0472">Membrane</keyword>
<feature type="compositionally biased region" description="Basic residues" evidence="1">
    <location>
        <begin position="1010"/>
        <end position="1026"/>
    </location>
</feature>
<dbReference type="Gene3D" id="3.40.50.300">
    <property type="entry name" value="P-loop containing nucleotide triphosphate hydrolases"/>
    <property type="match status" value="1"/>
</dbReference>
<comment type="caution">
    <text evidence="3">The sequence shown here is derived from an EMBL/GenBank/DDBJ whole genome shotgun (WGS) entry which is preliminary data.</text>
</comment>
<sequence>MAGSPICFGGISDVAQPILYSDQIIKSQSKPKFLPGLSATAGARDSLSRCPCTGFPRRRDYQDIEEQFVNHLKILVPRLLSAENLVKKEIGGQPVKARDLLKFFTLFMEVFKDNDLPEPTTLVEVSGRLAALAAAPLLHISRPIAAGKASVARKRRGEEGNAVGFRLAFVRPWGALLGSAFARKQVAPSPGLVLALTQPLSQQHQPGPAQAPLSTTLPLPRNGQVPRWRRGGRPEEPGQVPEGGAEGERPEEPGQKKGRWGWGGTRGARGSGASGASGSLGAVGSPREGLVWAPAAPLPPPSSSEAPARAFSRAHVFAVPRQETRVHRRRRCQGRPPASAPVAAGEAESPRGQAQQRQFALGQLLPPGRRVSEVEHLQPVRAVLAPPLGPLWDVSRLAPPRGPAPPPGPQPHKTSRLGTFVGSCASSSVARLPGRGADAKTSLRRTFSFMNKPLGSRRAGRWHRVANDGLLPAAALSALKRAMHSIGWGARSPPGPGAPTRHPFQGVAREKAESRQEQRQGSASPRSSSAETTAGARWGSRARLRAQRRLWLLPGGVSPTPSQGVAAPRTQKAATSHYRNSLSVSVSFSFSVCLSLCSPFSLVIHLGIRSARTVSSPPLSSLVFSLSLSSSHASLPIPFLSQSLSLGLCSLCLPFSLSSSLLLSLSLSSLSLLSLSALLSFFLMHFLTSLISPSPLPQWSIPGISLHSPHFLYVIKCMLYAYLFFHFSGCLFRMYVLFLFLFLFSRFLSSLLFPSSLLPLLFYSCPHHLFLSLVRALFPSLLSFSLSCFSFNFSSLLSSSFPSLFHTPSRPGLKFPLPRSRTIDPQPRNRLARMATRGPEGRAPLPSAVTSPSDDNKPRPGGDPTRTDDYLDFEGNVRPRSAHGAPSASEGKAVDGRDRRREAKRGQREETPQGTRKFNNFNYWRKKLPDVTREIQYILTPKSARRSLRRDVNGNEGDASFSASPEAKADPREAGLRERRNLGSLAVGKPSKHSAWEEEDELEEEEGRRGKGKGKGRRPATPRRHHAAAGLVPYAFVECAGESSTDDFEYIPGAGRDGPRVGHEAPDRRGDRGADDDDEEDEEVAELEDDHFRALAVDRPKSGSFSYYSGLVSARPFGTAPRCPTSGNFLTVDNAASEFFRRSSAPVGTLSDILGKFHATRKVPGSPGSSPSSAAVLGLLSRLSSDGDFNHNSEEDIYSSRGSRTLSGLVPFEYDTDDSEAEDSYDIMGNIQGAEGRRAAKGDKQKAKGKGKLAKGKSPSKGKLQGSRDALDDVTTPSSVMAATVGMTPSPRRQQGSSPVTPGTPLATTPLAPSPQHPKAPASIVTDSWKQARKIEDEGLGGGTGQAPVAFADSSSSSESVFTEARSGGPGRNGSLHDALTPVGDDAGGGAATPVFTETLDLPIDAIMGGYYSSSETSSVCSRPPTVAGKGGSSSSLLDEKKTGLDDVGETTLKKEREKTERGRVSSPSKKTARREGEEGGEGEGVEVSVPGQDPPPARTGRHNNTLGAQSESAGPSASRQRLASPVEVVLQPSVDTSPGSRPSTRTPSRRREKPSVSESVSDSVTAADEDAILSPAGVDLEFSVSSVYEECDEGGEHARPHPLRYVPSASASYEESLGSFICLDLESEGGPTRPSAGDTLEDEPGGGDADRQRSFSADDLDDLELEEGECYEYSGEEYEDDMPQASGAGRGRGGQGAAVPSGCRGIASRERGSGNHVESWLCHARSCRTRGVRWWSRGRGRPLILDTDG</sequence>
<feature type="compositionally biased region" description="Polar residues" evidence="1">
    <location>
        <begin position="912"/>
        <end position="921"/>
    </location>
</feature>
<feature type="compositionally biased region" description="Low complexity" evidence="1">
    <location>
        <begin position="1413"/>
        <end position="1422"/>
    </location>
</feature>
<feature type="compositionally biased region" description="Basic and acidic residues" evidence="1">
    <location>
        <begin position="967"/>
        <end position="981"/>
    </location>
</feature>
<accession>A0A423T1T0</accession>
<feature type="region of interest" description="Disordered" evidence="1">
    <location>
        <begin position="1626"/>
        <end position="1703"/>
    </location>
</feature>
<feature type="compositionally biased region" description="Basic residues" evidence="1">
    <location>
        <begin position="1247"/>
        <end position="1260"/>
    </location>
</feature>
<name>A0A423T1T0_PENVA</name>